<gene>
    <name evidence="2" type="ORF">FHW37_10949</name>
</gene>
<dbReference type="EMBL" id="VIWP01000009">
    <property type="protein sequence ID" value="TWF47986.1"/>
    <property type="molecule type" value="Genomic_DNA"/>
</dbReference>
<sequence>MTNLNATSDAHAGTGSDHASDGCSSELRPYQKAASPTELAELLYLLKLGVKTNLRWIGRERPDIDAARKTSARLCVYVDRLESLIASTNPNCSERL</sequence>
<accession>A0A561QC81</accession>
<keyword evidence="3" id="KW-1185">Reference proteome</keyword>
<evidence type="ECO:0000313" key="2">
    <source>
        <dbReference type="EMBL" id="TWF47986.1"/>
    </source>
</evidence>
<dbReference type="RefSeq" id="WP_145641718.1">
    <property type="nucleotide sequence ID" value="NZ_VIWP01000009.1"/>
</dbReference>
<feature type="region of interest" description="Disordered" evidence="1">
    <location>
        <begin position="1"/>
        <end position="30"/>
    </location>
</feature>
<organism evidence="2 3">
    <name type="scientific">Neorhizobium alkalisoli</name>
    <dbReference type="NCBI Taxonomy" id="528178"/>
    <lineage>
        <taxon>Bacteria</taxon>
        <taxon>Pseudomonadati</taxon>
        <taxon>Pseudomonadota</taxon>
        <taxon>Alphaproteobacteria</taxon>
        <taxon>Hyphomicrobiales</taxon>
        <taxon>Rhizobiaceae</taxon>
        <taxon>Rhizobium/Agrobacterium group</taxon>
        <taxon>Neorhizobium</taxon>
    </lineage>
</organism>
<comment type="caution">
    <text evidence="2">The sequence shown here is derived from an EMBL/GenBank/DDBJ whole genome shotgun (WGS) entry which is preliminary data.</text>
</comment>
<evidence type="ECO:0000313" key="3">
    <source>
        <dbReference type="Proteomes" id="UP000320653"/>
    </source>
</evidence>
<dbReference type="AlphaFoldDB" id="A0A561QC81"/>
<protein>
    <submittedName>
        <fullName evidence="2">Uncharacterized protein</fullName>
    </submittedName>
</protein>
<proteinExistence type="predicted"/>
<name>A0A561QC81_9HYPH</name>
<evidence type="ECO:0000256" key="1">
    <source>
        <dbReference type="SAM" id="MobiDB-lite"/>
    </source>
</evidence>
<reference evidence="2 3" key="1">
    <citation type="submission" date="2019-06" db="EMBL/GenBank/DDBJ databases">
        <title>Sorghum-associated microbial communities from plants grown in Nebraska, USA.</title>
        <authorList>
            <person name="Schachtman D."/>
        </authorList>
    </citation>
    <scope>NUCLEOTIDE SEQUENCE [LARGE SCALE GENOMIC DNA]</scope>
    <source>
        <strain evidence="2 3">1225</strain>
    </source>
</reference>
<dbReference type="OrthoDB" id="8452725at2"/>
<dbReference type="Proteomes" id="UP000320653">
    <property type="component" value="Unassembled WGS sequence"/>
</dbReference>